<evidence type="ECO:0000256" key="1">
    <source>
        <dbReference type="SAM" id="MobiDB-lite"/>
    </source>
</evidence>
<accession>A0ABX3JQF4</accession>
<evidence type="ECO:0000313" key="2">
    <source>
        <dbReference type="EMBL" id="OOC59065.1"/>
    </source>
</evidence>
<dbReference type="Proteomes" id="UP000189059">
    <property type="component" value="Unassembled WGS sequence"/>
</dbReference>
<protein>
    <submittedName>
        <fullName evidence="2">Uncharacterized protein</fullName>
    </submittedName>
</protein>
<feature type="compositionally biased region" description="Acidic residues" evidence="1">
    <location>
        <begin position="175"/>
        <end position="191"/>
    </location>
</feature>
<sequence>MIDVGKDFAKLTGELAKGIKLGESSIEIKLTFPLKAALPHLVFLSNNQGEELNVFLGDPQMSFDFDEEDDDAYKLYMGGRQVTADASGVVTSVEQPEKDENQAELDLDESGSEGSAEHSGGQAEDSTGDQPPVDDGDELNDYEKEVMGEGSKQEGSDLPEWMHEQHEQSGGQEMSFEDADQDPETNENFETEESRTPSDQEISKEELEQYILKERPSFEDIPLDFPLFLEKRLNEGKTWVEISKIAGVPSSQLQPKWKKYKEMVTKMMKDGGAA</sequence>
<feature type="region of interest" description="Disordered" evidence="1">
    <location>
        <begin position="90"/>
        <end position="206"/>
    </location>
</feature>
<name>A0ABX3JQF4_9BACL</name>
<gene>
    <name evidence="2" type="ORF">BBD40_25800</name>
</gene>
<evidence type="ECO:0000313" key="3">
    <source>
        <dbReference type="Proteomes" id="UP000189059"/>
    </source>
</evidence>
<feature type="compositionally biased region" description="Basic and acidic residues" evidence="1">
    <location>
        <begin position="192"/>
        <end position="206"/>
    </location>
</feature>
<feature type="compositionally biased region" description="Acidic residues" evidence="1">
    <location>
        <begin position="102"/>
        <end position="111"/>
    </location>
</feature>
<comment type="caution">
    <text evidence="2">The sequence shown here is derived from an EMBL/GenBank/DDBJ whole genome shotgun (WGS) entry which is preliminary data.</text>
</comment>
<proteinExistence type="predicted"/>
<organism evidence="2 3">
    <name type="scientific">Paenibacillus ihbetae</name>
    <dbReference type="NCBI Taxonomy" id="1870820"/>
    <lineage>
        <taxon>Bacteria</taxon>
        <taxon>Bacillati</taxon>
        <taxon>Bacillota</taxon>
        <taxon>Bacilli</taxon>
        <taxon>Bacillales</taxon>
        <taxon>Paenibacillaceae</taxon>
        <taxon>Paenibacillus</taxon>
    </lineage>
</organism>
<keyword evidence="3" id="KW-1185">Reference proteome</keyword>
<dbReference type="RefSeq" id="WP_077569956.1">
    <property type="nucleotide sequence ID" value="NZ_MRVI01000002.1"/>
</dbReference>
<feature type="compositionally biased region" description="Basic and acidic residues" evidence="1">
    <location>
        <begin position="141"/>
        <end position="167"/>
    </location>
</feature>
<dbReference type="EMBL" id="MRVI01000002">
    <property type="protein sequence ID" value="OOC59065.1"/>
    <property type="molecule type" value="Genomic_DNA"/>
</dbReference>
<feature type="compositionally biased region" description="Low complexity" evidence="1">
    <location>
        <begin position="112"/>
        <end position="124"/>
    </location>
</feature>
<reference evidence="2 3" key="1">
    <citation type="submission" date="2016-12" db="EMBL/GenBank/DDBJ databases">
        <title>Genome sequencing and description of Paenibacillus sp. nov. from high altitude lake in the Indian Trans- Himalayas.</title>
        <authorList>
            <person name="Kiran S."/>
            <person name="Swarnkar M.K."/>
            <person name="Rana A."/>
            <person name="Tewari R."/>
            <person name="Gulati A."/>
        </authorList>
    </citation>
    <scope>NUCLEOTIDE SEQUENCE [LARGE SCALE GENOMIC DNA]</scope>
    <source>
        <strain evidence="2 3">IHBB 9951</strain>
    </source>
</reference>